<dbReference type="EMBL" id="BAABHD010000012">
    <property type="protein sequence ID" value="GAA4450801.1"/>
    <property type="molecule type" value="Genomic_DNA"/>
</dbReference>
<feature type="transmembrane region" description="Helical" evidence="2">
    <location>
        <begin position="90"/>
        <end position="117"/>
    </location>
</feature>
<reference evidence="5" key="1">
    <citation type="journal article" date="2019" name="Int. J. Syst. Evol. Microbiol.">
        <title>The Global Catalogue of Microorganisms (GCM) 10K type strain sequencing project: providing services to taxonomists for standard genome sequencing and annotation.</title>
        <authorList>
            <consortium name="The Broad Institute Genomics Platform"/>
            <consortium name="The Broad Institute Genome Sequencing Center for Infectious Disease"/>
            <person name="Wu L."/>
            <person name="Ma J."/>
        </authorList>
    </citation>
    <scope>NUCLEOTIDE SEQUENCE [LARGE SCALE GENOMIC DNA]</scope>
    <source>
        <strain evidence="5">JCM 17927</strain>
    </source>
</reference>
<evidence type="ECO:0000256" key="1">
    <source>
        <dbReference type="ARBA" id="ARBA00023098"/>
    </source>
</evidence>
<dbReference type="Proteomes" id="UP001501175">
    <property type="component" value="Unassembled WGS sequence"/>
</dbReference>
<name>A0ABP8MHJ0_9BACT</name>
<dbReference type="Pfam" id="PF01734">
    <property type="entry name" value="Patatin"/>
    <property type="match status" value="1"/>
</dbReference>
<sequence>MLANGYDYLKTQYIHRWQMPLSRSFVAELGNLFKTLFTILFLHPYLKVAILMVQTLWLIILLLFLTYLPLSSMDQATDVFSVIAEGERPGWTVGAHAAVLFFALTVWFSCRMLFIFFDIGKIKERVYNGVYITRPQEHALQGLMRWIPPLLGLFPFFIFIGGLSGHTGSSRQILVVLVLIALYFLILNQNTRFMNEQDEEVTEEPAGDSVIEVPKEEKQDYLSLRKHTFRQLRIRYRLLIYLMYLTCILLFIVCTVFPVNLWFSRSVGVVAGMFMAMSMWVFLAHALLLLDHQYKAPITILMLGIILFFWNTNNHQIQTVRKPYFLKEKAAERFIPHHFIKWLEYREAAINQWVDSARANGERTETYPIYIIAAEGGGLRAAYWTAAILGQLSKRVDHFYDRVYALSTVSGGSVGAAVYTKLYADSRLALRIRTAEEQRRLDSAIYKSATGILSQDYLSPLTMAFLVPDMVQKLLPASVGAFDRAKYIEDALSRAYADGAIRFLPGERERYSLDSTFMSVWEGENIYRVPSMFMNCTRVEDGAKMVLSNLLIQGDAFQGVNRQEVIDLQDKIHKHIPISTAAFMSARFPVVTPPATVQANDAKRADWFNIVDGGYIDNSGLETAIAVLTSISDAPRYIDRVYTKKDSLKANRLRKLLKQVEVHLILIKNSEENDEALAPVQGLYEIKTPLLAFFHSWDRHIGSKLNIARQYLKLAANQTVPADSARIKVDSTLILFDLDRKQDLVPLGWFLSKRAQLCMDTQADSLPNTNAYRERIDYNLKHLSSARRAGQ</sequence>
<keyword evidence="1" id="KW-0443">Lipid metabolism</keyword>
<evidence type="ECO:0000313" key="4">
    <source>
        <dbReference type="EMBL" id="GAA4450801.1"/>
    </source>
</evidence>
<comment type="caution">
    <text evidence="4">The sequence shown here is derived from an EMBL/GenBank/DDBJ whole genome shotgun (WGS) entry which is preliminary data.</text>
</comment>
<proteinExistence type="predicted"/>
<gene>
    <name evidence="4" type="ORF">GCM10023189_11970</name>
</gene>
<feature type="transmembrane region" description="Helical" evidence="2">
    <location>
        <begin position="296"/>
        <end position="312"/>
    </location>
</feature>
<keyword evidence="2" id="KW-0812">Transmembrane</keyword>
<feature type="transmembrane region" description="Helical" evidence="2">
    <location>
        <begin position="169"/>
        <end position="187"/>
    </location>
</feature>
<protein>
    <recommendedName>
        <fullName evidence="3">PNPLA domain-containing protein</fullName>
    </recommendedName>
</protein>
<keyword evidence="5" id="KW-1185">Reference proteome</keyword>
<dbReference type="InterPro" id="IPR016035">
    <property type="entry name" value="Acyl_Trfase/lysoPLipase"/>
</dbReference>
<dbReference type="Gene3D" id="3.40.1090.10">
    <property type="entry name" value="Cytosolic phospholipase A2 catalytic domain"/>
    <property type="match status" value="1"/>
</dbReference>
<keyword evidence="2" id="KW-1133">Transmembrane helix</keyword>
<evidence type="ECO:0000313" key="5">
    <source>
        <dbReference type="Proteomes" id="UP001501175"/>
    </source>
</evidence>
<evidence type="ECO:0000259" key="3">
    <source>
        <dbReference type="Pfam" id="PF01734"/>
    </source>
</evidence>
<feature type="transmembrane region" description="Helical" evidence="2">
    <location>
        <begin position="49"/>
        <end position="70"/>
    </location>
</feature>
<feature type="domain" description="PNPLA" evidence="3">
    <location>
        <begin position="375"/>
        <end position="625"/>
    </location>
</feature>
<dbReference type="SUPFAM" id="SSF52151">
    <property type="entry name" value="FabD/lysophospholipase-like"/>
    <property type="match status" value="1"/>
</dbReference>
<keyword evidence="2" id="KW-0472">Membrane</keyword>
<evidence type="ECO:0000256" key="2">
    <source>
        <dbReference type="SAM" id="Phobius"/>
    </source>
</evidence>
<accession>A0ABP8MHJ0</accession>
<feature type="transmembrane region" description="Helical" evidence="2">
    <location>
        <begin position="238"/>
        <end position="263"/>
    </location>
</feature>
<feature type="transmembrane region" description="Helical" evidence="2">
    <location>
        <begin position="269"/>
        <end position="289"/>
    </location>
</feature>
<organism evidence="4 5">
    <name type="scientific">Nibrella saemangeumensis</name>
    <dbReference type="NCBI Taxonomy" id="1084526"/>
    <lineage>
        <taxon>Bacteria</taxon>
        <taxon>Pseudomonadati</taxon>
        <taxon>Bacteroidota</taxon>
        <taxon>Cytophagia</taxon>
        <taxon>Cytophagales</taxon>
        <taxon>Spirosomataceae</taxon>
        <taxon>Nibrella</taxon>
    </lineage>
</organism>
<feature type="transmembrane region" description="Helical" evidence="2">
    <location>
        <begin position="143"/>
        <end position="163"/>
    </location>
</feature>
<dbReference type="InterPro" id="IPR002641">
    <property type="entry name" value="PNPLA_dom"/>
</dbReference>